<dbReference type="InterPro" id="IPR010666">
    <property type="entry name" value="Znf_GRF"/>
</dbReference>
<feature type="domain" description="GRF-type" evidence="5">
    <location>
        <begin position="14"/>
        <end position="57"/>
    </location>
</feature>
<keyword evidence="7" id="KW-1185">Reference proteome</keyword>
<name>A0AAV3QDG3_LITER</name>
<organism evidence="6 7">
    <name type="scientific">Lithospermum erythrorhizon</name>
    <name type="common">Purple gromwell</name>
    <name type="synonym">Lithospermum officinale var. erythrorhizon</name>
    <dbReference type="NCBI Taxonomy" id="34254"/>
    <lineage>
        <taxon>Eukaryota</taxon>
        <taxon>Viridiplantae</taxon>
        <taxon>Streptophyta</taxon>
        <taxon>Embryophyta</taxon>
        <taxon>Tracheophyta</taxon>
        <taxon>Spermatophyta</taxon>
        <taxon>Magnoliopsida</taxon>
        <taxon>eudicotyledons</taxon>
        <taxon>Gunneridae</taxon>
        <taxon>Pentapetalae</taxon>
        <taxon>asterids</taxon>
        <taxon>lamiids</taxon>
        <taxon>Boraginales</taxon>
        <taxon>Boraginaceae</taxon>
        <taxon>Boraginoideae</taxon>
        <taxon>Lithospermeae</taxon>
        <taxon>Lithospermum</taxon>
    </lineage>
</organism>
<evidence type="ECO:0000256" key="4">
    <source>
        <dbReference type="PROSITE-ProRule" id="PRU01343"/>
    </source>
</evidence>
<gene>
    <name evidence="6" type="ORF">LIER_17803</name>
</gene>
<dbReference type="AlphaFoldDB" id="A0AAV3QDG3"/>
<keyword evidence="1" id="KW-0479">Metal-binding</keyword>
<keyword evidence="2 4" id="KW-0863">Zinc-finger</keyword>
<comment type="caution">
    <text evidence="6">The sequence shown here is derived from an EMBL/GenBank/DDBJ whole genome shotgun (WGS) entry which is preliminary data.</text>
</comment>
<evidence type="ECO:0000259" key="5">
    <source>
        <dbReference type="PROSITE" id="PS51999"/>
    </source>
</evidence>
<dbReference type="EMBL" id="BAABME010004194">
    <property type="protein sequence ID" value="GAA0161505.1"/>
    <property type="molecule type" value="Genomic_DNA"/>
</dbReference>
<proteinExistence type="predicted"/>
<accession>A0AAV3QDG3</accession>
<protein>
    <recommendedName>
        <fullName evidence="5">GRF-type domain-containing protein</fullName>
    </recommendedName>
</protein>
<evidence type="ECO:0000256" key="1">
    <source>
        <dbReference type="ARBA" id="ARBA00022723"/>
    </source>
</evidence>
<evidence type="ECO:0000313" key="6">
    <source>
        <dbReference type="EMBL" id="GAA0161505.1"/>
    </source>
</evidence>
<keyword evidence="3" id="KW-0862">Zinc</keyword>
<reference evidence="6 7" key="1">
    <citation type="submission" date="2024-01" db="EMBL/GenBank/DDBJ databases">
        <title>The complete chloroplast genome sequence of Lithospermum erythrorhizon: insights into the phylogenetic relationship among Boraginaceae species and the maternal lineages of purple gromwells.</title>
        <authorList>
            <person name="Okada T."/>
            <person name="Watanabe K."/>
        </authorList>
    </citation>
    <scope>NUCLEOTIDE SEQUENCE [LARGE SCALE GENOMIC DNA]</scope>
</reference>
<dbReference type="Pfam" id="PF06839">
    <property type="entry name" value="Zn_ribbon_GRF"/>
    <property type="match status" value="1"/>
</dbReference>
<evidence type="ECO:0000256" key="3">
    <source>
        <dbReference type="ARBA" id="ARBA00022833"/>
    </source>
</evidence>
<evidence type="ECO:0000313" key="7">
    <source>
        <dbReference type="Proteomes" id="UP001454036"/>
    </source>
</evidence>
<evidence type="ECO:0000256" key="2">
    <source>
        <dbReference type="ARBA" id="ARBA00022771"/>
    </source>
</evidence>
<sequence length="120" mass="13923">MWTESVNEEKTVYCKYCDKVCIKRVSTTKENLGRLFFVCPIYQYVGGHGWMDWVDKVYLQGGSSSTQSHGSRFEGFEMVMKEKNETIAQLRLDNANILEELLQEREHTKGNETNVIVLPH</sequence>
<dbReference type="Proteomes" id="UP001454036">
    <property type="component" value="Unassembled WGS sequence"/>
</dbReference>
<dbReference type="PROSITE" id="PS51999">
    <property type="entry name" value="ZF_GRF"/>
    <property type="match status" value="1"/>
</dbReference>
<dbReference type="GO" id="GO:0008270">
    <property type="term" value="F:zinc ion binding"/>
    <property type="evidence" value="ECO:0007669"/>
    <property type="project" value="UniProtKB-KW"/>
</dbReference>